<sequence length="202" mass="23333">MVLWEITLGTAYFLGLKRTYKLALKLQRKLISPKHPKIRQFVQRRTRSVFDIALKVHLKVQERDIEVGRNLGNRILRWLDKMKPEAQIRGPTPSGPQSNTNMTQLQSGPSQHLNNQGGSFPKPSSRSSGRESDRHLFTATRNMWPKSLPTISMMMRPMGPTGQNTQYRQYVTRGPELFSVDYGKFGFGQILRNDLKQWVSHR</sequence>
<name>A0A9N7NLH9_STRHE</name>
<feature type="compositionally biased region" description="Polar residues" evidence="1">
    <location>
        <begin position="95"/>
        <end position="127"/>
    </location>
</feature>
<evidence type="ECO:0000256" key="1">
    <source>
        <dbReference type="SAM" id="MobiDB-lite"/>
    </source>
</evidence>
<evidence type="ECO:0000313" key="3">
    <source>
        <dbReference type="Proteomes" id="UP001153555"/>
    </source>
</evidence>
<accession>A0A9N7NLH9</accession>
<organism evidence="2 3">
    <name type="scientific">Striga hermonthica</name>
    <name type="common">Purple witchweed</name>
    <name type="synonym">Buchnera hermonthica</name>
    <dbReference type="NCBI Taxonomy" id="68872"/>
    <lineage>
        <taxon>Eukaryota</taxon>
        <taxon>Viridiplantae</taxon>
        <taxon>Streptophyta</taxon>
        <taxon>Embryophyta</taxon>
        <taxon>Tracheophyta</taxon>
        <taxon>Spermatophyta</taxon>
        <taxon>Magnoliopsida</taxon>
        <taxon>eudicotyledons</taxon>
        <taxon>Gunneridae</taxon>
        <taxon>Pentapetalae</taxon>
        <taxon>asterids</taxon>
        <taxon>lamiids</taxon>
        <taxon>Lamiales</taxon>
        <taxon>Orobanchaceae</taxon>
        <taxon>Buchnereae</taxon>
        <taxon>Striga</taxon>
    </lineage>
</organism>
<protein>
    <submittedName>
        <fullName evidence="2">Uncharacterized protein</fullName>
    </submittedName>
</protein>
<dbReference type="AlphaFoldDB" id="A0A9N7NLH9"/>
<keyword evidence="3" id="KW-1185">Reference proteome</keyword>
<comment type="caution">
    <text evidence="2">The sequence shown here is derived from an EMBL/GenBank/DDBJ whole genome shotgun (WGS) entry which is preliminary data.</text>
</comment>
<proteinExistence type="predicted"/>
<evidence type="ECO:0000313" key="2">
    <source>
        <dbReference type="EMBL" id="CAA0838087.1"/>
    </source>
</evidence>
<reference evidence="2" key="1">
    <citation type="submission" date="2019-12" db="EMBL/GenBank/DDBJ databases">
        <authorList>
            <person name="Scholes J."/>
        </authorList>
    </citation>
    <scope>NUCLEOTIDE SEQUENCE</scope>
</reference>
<dbReference type="PANTHER" id="PTHR35998">
    <property type="entry name" value="OS02G0127900 PROTEIN"/>
    <property type="match status" value="1"/>
</dbReference>
<dbReference type="EMBL" id="CACSLK010030875">
    <property type="protein sequence ID" value="CAA0838087.1"/>
    <property type="molecule type" value="Genomic_DNA"/>
</dbReference>
<feature type="region of interest" description="Disordered" evidence="1">
    <location>
        <begin position="82"/>
        <end position="138"/>
    </location>
</feature>
<gene>
    <name evidence="2" type="ORF">SHERM_04701</name>
</gene>
<dbReference type="OrthoDB" id="2018352at2759"/>
<dbReference type="PANTHER" id="PTHR35998:SF1">
    <property type="entry name" value="OS02G0127900 PROTEIN"/>
    <property type="match status" value="1"/>
</dbReference>
<dbReference type="Proteomes" id="UP001153555">
    <property type="component" value="Unassembled WGS sequence"/>
</dbReference>